<dbReference type="RefSeq" id="WP_044039243.1">
    <property type="nucleotide sequence ID" value="NZ_HG917868.1"/>
</dbReference>
<dbReference type="HOGENOM" id="CLU_015114_1_3_9"/>
<evidence type="ECO:0000256" key="3">
    <source>
        <dbReference type="ARBA" id="ARBA00022475"/>
    </source>
</evidence>
<proteinExistence type="inferred from homology"/>
<evidence type="ECO:0000313" key="9">
    <source>
        <dbReference type="EMBL" id="CDM69432.1"/>
    </source>
</evidence>
<dbReference type="PATRIC" id="fig|1216932.3.peg.2273"/>
<feature type="transmembrane region" description="Helical" evidence="8">
    <location>
        <begin position="64"/>
        <end position="87"/>
    </location>
</feature>
<dbReference type="GO" id="GO:0005385">
    <property type="term" value="F:zinc ion transmembrane transporter activity"/>
    <property type="evidence" value="ECO:0007669"/>
    <property type="project" value="TreeGrafter"/>
</dbReference>
<comment type="subcellular location">
    <subcellularLocation>
        <location evidence="1">Cell membrane</location>
        <topology evidence="1">Multi-pass membrane protein</topology>
    </subcellularLocation>
</comment>
<dbReference type="Proteomes" id="UP000019426">
    <property type="component" value="Chromosome M2/40_rep1"/>
</dbReference>
<accession>W6S539</accession>
<protein>
    <submittedName>
        <fullName evidence="9">Zinc/iron permease</fullName>
    </submittedName>
</protein>
<keyword evidence="10" id="KW-1185">Reference proteome</keyword>
<dbReference type="OrthoDB" id="9787346at2"/>
<dbReference type="KEGG" id="clt:CM240_2295"/>
<dbReference type="GO" id="GO:0005886">
    <property type="term" value="C:plasma membrane"/>
    <property type="evidence" value="ECO:0007669"/>
    <property type="project" value="UniProtKB-SubCell"/>
</dbReference>
<feature type="transmembrane region" description="Helical" evidence="8">
    <location>
        <begin position="220"/>
        <end position="237"/>
    </location>
</feature>
<evidence type="ECO:0000313" key="10">
    <source>
        <dbReference type="Proteomes" id="UP000019426"/>
    </source>
</evidence>
<evidence type="ECO:0000256" key="5">
    <source>
        <dbReference type="ARBA" id="ARBA00022833"/>
    </source>
</evidence>
<keyword evidence="6 8" id="KW-1133">Transmembrane helix</keyword>
<keyword evidence="5" id="KW-0862">Zinc</keyword>
<evidence type="ECO:0000256" key="4">
    <source>
        <dbReference type="ARBA" id="ARBA00022692"/>
    </source>
</evidence>
<keyword evidence="4 8" id="KW-0812">Transmembrane</keyword>
<gene>
    <name evidence="9" type="ORF">CM240_2295</name>
</gene>
<feature type="transmembrane region" description="Helical" evidence="8">
    <location>
        <begin position="37"/>
        <end position="58"/>
    </location>
</feature>
<dbReference type="STRING" id="1216932.CM240_2295"/>
<reference evidence="9 10" key="1">
    <citation type="submission" date="2013-11" db="EMBL/GenBank/DDBJ databases">
        <title>Complete genome sequence of Clostridum sp. M2/40.</title>
        <authorList>
            <person name="Wibberg D."/>
            <person name="Puehler A."/>
            <person name="Schlueter A."/>
        </authorList>
    </citation>
    <scope>NUCLEOTIDE SEQUENCE [LARGE SCALE GENOMIC DNA]</scope>
    <source>
        <strain evidence="10">M2/40</strain>
    </source>
</reference>
<sequence>MEEKVIYTILLAVTISFLGMLIGTLIGVMMKKPSNRLLSNTLCFGSGFMFILVFADLIPEALEWNVMGTLTISLVSIFILFLLDYYFSGNTNNHKKVAIFMAAGIMLHNFPEGLIMGVGFMTNDALGIKMSMMIGLHEIPEAMTLTAPMMAAKMKKKNIIISTLATFIPSVLGIFIGVIFSSISKSFMGSALALASGVMAYVVFLEMLPEASKLYKGKDSYVYFIIGTILASIIVILL</sequence>
<evidence type="ECO:0000256" key="1">
    <source>
        <dbReference type="ARBA" id="ARBA00004651"/>
    </source>
</evidence>
<keyword evidence="3" id="KW-1003">Cell membrane</keyword>
<dbReference type="eggNOG" id="COG0428">
    <property type="taxonomic scope" value="Bacteria"/>
</dbReference>
<dbReference type="InterPro" id="IPR003689">
    <property type="entry name" value="ZIP"/>
</dbReference>
<feature type="transmembrane region" description="Helical" evidence="8">
    <location>
        <begin position="187"/>
        <end position="208"/>
    </location>
</feature>
<name>W6S539_9CLOT</name>
<evidence type="ECO:0000256" key="7">
    <source>
        <dbReference type="ARBA" id="ARBA00023136"/>
    </source>
</evidence>
<dbReference type="EMBL" id="HG917868">
    <property type="protein sequence ID" value="CDM69432.1"/>
    <property type="molecule type" value="Genomic_DNA"/>
</dbReference>
<comment type="similarity">
    <text evidence="2">Belongs to the ZIP transporter (TC 2.A.5) family.</text>
</comment>
<evidence type="ECO:0000256" key="6">
    <source>
        <dbReference type="ARBA" id="ARBA00022989"/>
    </source>
</evidence>
<evidence type="ECO:0000256" key="2">
    <source>
        <dbReference type="ARBA" id="ARBA00006939"/>
    </source>
</evidence>
<feature type="transmembrane region" description="Helical" evidence="8">
    <location>
        <begin position="6"/>
        <end position="30"/>
    </location>
</feature>
<evidence type="ECO:0000256" key="8">
    <source>
        <dbReference type="SAM" id="Phobius"/>
    </source>
</evidence>
<feature type="transmembrane region" description="Helical" evidence="8">
    <location>
        <begin position="159"/>
        <end position="181"/>
    </location>
</feature>
<dbReference type="PANTHER" id="PTHR11040:SF211">
    <property type="entry name" value="ZINC TRANSPORTER ZIP11"/>
    <property type="match status" value="1"/>
</dbReference>
<dbReference type="Pfam" id="PF02535">
    <property type="entry name" value="Zip"/>
    <property type="match status" value="1"/>
</dbReference>
<keyword evidence="7 8" id="KW-0472">Membrane</keyword>
<organism evidence="9 10">
    <name type="scientific">Clostridium bornimense</name>
    <dbReference type="NCBI Taxonomy" id="1216932"/>
    <lineage>
        <taxon>Bacteria</taxon>
        <taxon>Bacillati</taxon>
        <taxon>Bacillota</taxon>
        <taxon>Clostridia</taxon>
        <taxon>Eubacteriales</taxon>
        <taxon>Clostridiaceae</taxon>
        <taxon>Clostridium</taxon>
    </lineage>
</organism>
<dbReference type="AlphaFoldDB" id="W6S539"/>
<dbReference type="PANTHER" id="PTHR11040">
    <property type="entry name" value="ZINC/IRON TRANSPORTER"/>
    <property type="match status" value="1"/>
</dbReference>